<dbReference type="EMBL" id="JAIRBC010000048">
    <property type="protein sequence ID" value="MCG2462826.1"/>
    <property type="molecule type" value="Genomic_DNA"/>
</dbReference>
<feature type="chain" id="PRO_5041915234" evidence="1">
    <location>
        <begin position="24"/>
        <end position="216"/>
    </location>
</feature>
<keyword evidence="1" id="KW-0732">Signal</keyword>
<reference evidence="2" key="1">
    <citation type="submission" date="2023-02" db="EMBL/GenBank/DDBJ databases">
        <title>Genome of Flavobacteriaceae gen. nov. sp. strain F89.</title>
        <authorList>
            <person name="Wang Y."/>
        </authorList>
    </citation>
    <scope>NUCLEOTIDE SEQUENCE</scope>
    <source>
        <strain evidence="2">F89</strain>
    </source>
</reference>
<protein>
    <submittedName>
        <fullName evidence="2">Uncharacterized protein</fullName>
    </submittedName>
</protein>
<comment type="caution">
    <text evidence="2">The sequence shown here is derived from an EMBL/GenBank/DDBJ whole genome shotgun (WGS) entry which is preliminary data.</text>
</comment>
<proteinExistence type="predicted"/>
<dbReference type="Proteomes" id="UP001200642">
    <property type="component" value="Unassembled WGS sequence"/>
</dbReference>
<dbReference type="AlphaFoldDB" id="A0AAE3JR52"/>
<name>A0AAE3JR52_9FLAO</name>
<dbReference type="PROSITE" id="PS51257">
    <property type="entry name" value="PROKAR_LIPOPROTEIN"/>
    <property type="match status" value="1"/>
</dbReference>
<gene>
    <name evidence="2" type="ORF">K8352_18830</name>
</gene>
<evidence type="ECO:0000256" key="1">
    <source>
        <dbReference type="SAM" id="SignalP"/>
    </source>
</evidence>
<dbReference type="RefSeq" id="WP_317903959.1">
    <property type="nucleotide sequence ID" value="NZ_JAIRBC010000048.1"/>
</dbReference>
<evidence type="ECO:0000313" key="3">
    <source>
        <dbReference type="Proteomes" id="UP001200642"/>
    </source>
</evidence>
<organism evidence="2 3">
    <name type="scientific">Cerina litoralis</name>
    <dbReference type="NCBI Taxonomy" id="2874477"/>
    <lineage>
        <taxon>Bacteria</taxon>
        <taxon>Pseudomonadati</taxon>
        <taxon>Bacteroidota</taxon>
        <taxon>Flavobacteriia</taxon>
        <taxon>Flavobacteriales</taxon>
        <taxon>Flavobacteriaceae</taxon>
        <taxon>Cerina</taxon>
    </lineage>
</organism>
<evidence type="ECO:0000313" key="2">
    <source>
        <dbReference type="EMBL" id="MCG2462826.1"/>
    </source>
</evidence>
<keyword evidence="3" id="KW-1185">Reference proteome</keyword>
<accession>A0AAE3JR52</accession>
<feature type="signal peptide" evidence="1">
    <location>
        <begin position="1"/>
        <end position="23"/>
    </location>
</feature>
<sequence length="216" mass="23827">MKRLAIITVAMPLIIVLFGSCQEDINIDTSNPDTNNSDSVFTAKAKRTSMFDGSFDDMLDNSPCTAIQLPVNILLNNNPITINNLSELPIIGESDVVEFSFPVTITNYNYEKVTVTEASQFTKIREDCNLLIENGQGPITCVDIIYPTTVFTATNGNIQNDFSLTNDEELYFFLSNLGSSDRYSVKYPLNITVGQGSVITVNNDSELENLMDSCST</sequence>